<dbReference type="PANTHER" id="PTHR34846">
    <property type="entry name" value="4-CARBOXYMUCONOLACTONE DECARBOXYLASE FAMILY PROTEIN (AFU_ORTHOLOGUE AFUA_6G11590)"/>
    <property type="match status" value="1"/>
</dbReference>
<reference evidence="2 3" key="1">
    <citation type="submission" date="2014-07" db="EMBL/GenBank/DDBJ databases">
        <title>Complete Genome Sequence of Dyella japonica Strain A8 Isolated from Malaysian Tropical Soil.</title>
        <authorList>
            <person name="Hui R.K.H."/>
            <person name="Chen J.-W."/>
            <person name="Chan K.-G."/>
            <person name="Leung F.C.C."/>
        </authorList>
    </citation>
    <scope>NUCLEOTIDE SEQUENCE [LARGE SCALE GENOMIC DNA]</scope>
    <source>
        <strain evidence="2 3">A8</strain>
    </source>
</reference>
<dbReference type="PATRIC" id="fig|1217721.7.peg.3620"/>
<dbReference type="GO" id="GO:0051920">
    <property type="term" value="F:peroxiredoxin activity"/>
    <property type="evidence" value="ECO:0007669"/>
    <property type="project" value="InterPro"/>
</dbReference>
<dbReference type="STRING" id="1217721.HY57_17640"/>
<dbReference type="SUPFAM" id="SSF69118">
    <property type="entry name" value="AhpD-like"/>
    <property type="match status" value="1"/>
</dbReference>
<proteinExistence type="predicted"/>
<accession>A0A075K4B5</accession>
<protein>
    <submittedName>
        <fullName evidence="2">Carboxymuconolactone decarboxylase</fullName>
    </submittedName>
</protein>
<gene>
    <name evidence="2" type="ORF">HY57_17640</name>
</gene>
<evidence type="ECO:0000259" key="1">
    <source>
        <dbReference type="Pfam" id="PF02627"/>
    </source>
</evidence>
<dbReference type="InterPro" id="IPR004675">
    <property type="entry name" value="AhpD_core"/>
</dbReference>
<evidence type="ECO:0000313" key="3">
    <source>
        <dbReference type="Proteomes" id="UP000027987"/>
    </source>
</evidence>
<dbReference type="OrthoDB" id="9801997at2"/>
<sequence>MSKRLSFMKYPQAMKPLFDFSQGVHESGLERPLVELVLMRASQINGCAFCMDMHSKDARAAGETEQRLYMLPGWREAPSVYSERESAALGWTEAVTRLGEHGVPDDVYDRARASFSEEELVGLTVIIGMINTWNRINVAFQTPAGNYKPAAKQAA</sequence>
<dbReference type="Pfam" id="PF02627">
    <property type="entry name" value="CMD"/>
    <property type="match status" value="1"/>
</dbReference>
<evidence type="ECO:0000313" key="2">
    <source>
        <dbReference type="EMBL" id="AIF48935.1"/>
    </source>
</evidence>
<dbReference type="Proteomes" id="UP000027987">
    <property type="component" value="Chromosome"/>
</dbReference>
<feature type="domain" description="Carboxymuconolactone decarboxylase-like" evidence="1">
    <location>
        <begin position="11"/>
        <end position="94"/>
    </location>
</feature>
<organism evidence="2 3">
    <name type="scientific">Dyella japonica A8</name>
    <dbReference type="NCBI Taxonomy" id="1217721"/>
    <lineage>
        <taxon>Bacteria</taxon>
        <taxon>Pseudomonadati</taxon>
        <taxon>Pseudomonadota</taxon>
        <taxon>Gammaproteobacteria</taxon>
        <taxon>Lysobacterales</taxon>
        <taxon>Rhodanobacteraceae</taxon>
        <taxon>Dyella</taxon>
    </lineage>
</organism>
<dbReference type="InterPro" id="IPR003779">
    <property type="entry name" value="CMD-like"/>
</dbReference>
<dbReference type="PANTHER" id="PTHR34846:SF10">
    <property type="entry name" value="CYTOPLASMIC PROTEIN"/>
    <property type="match status" value="1"/>
</dbReference>
<name>A0A075K4B5_9GAMM</name>
<keyword evidence="3" id="KW-1185">Reference proteome</keyword>
<dbReference type="HOGENOM" id="CLU_082760_6_0_6"/>
<dbReference type="InterPro" id="IPR029032">
    <property type="entry name" value="AhpD-like"/>
</dbReference>
<dbReference type="EMBL" id="CP008884">
    <property type="protein sequence ID" value="AIF48935.1"/>
    <property type="molecule type" value="Genomic_DNA"/>
</dbReference>
<dbReference type="NCBIfam" id="TIGR00778">
    <property type="entry name" value="ahpD_dom"/>
    <property type="match status" value="1"/>
</dbReference>
<dbReference type="Gene3D" id="1.20.1290.10">
    <property type="entry name" value="AhpD-like"/>
    <property type="match status" value="1"/>
</dbReference>
<dbReference type="KEGG" id="dja:HY57_17640"/>
<dbReference type="AlphaFoldDB" id="A0A075K4B5"/>
<dbReference type="RefSeq" id="WP_019465471.1">
    <property type="nucleotide sequence ID" value="NZ_ALOY01000157.1"/>
</dbReference>